<accession>A0ABQ0FG32</accession>
<keyword evidence="3" id="KW-1185">Reference proteome</keyword>
<evidence type="ECO:0000313" key="3">
    <source>
        <dbReference type="Proteomes" id="UP001623349"/>
    </source>
</evidence>
<dbReference type="EMBL" id="BAAFST010000013">
    <property type="protein sequence ID" value="GAB1298199.1"/>
    <property type="molecule type" value="Genomic_DNA"/>
</dbReference>
<comment type="caution">
    <text evidence="2">The sequence shown here is derived from an EMBL/GenBank/DDBJ whole genome shotgun (WGS) entry which is preliminary data.</text>
</comment>
<name>A0ABQ0FG32_APOSI</name>
<dbReference type="Proteomes" id="UP001623349">
    <property type="component" value="Unassembled WGS sequence"/>
</dbReference>
<proteinExistence type="predicted"/>
<feature type="region of interest" description="Disordered" evidence="1">
    <location>
        <begin position="1"/>
        <end position="28"/>
    </location>
</feature>
<feature type="compositionally biased region" description="Low complexity" evidence="1">
    <location>
        <begin position="1"/>
        <end position="20"/>
    </location>
</feature>
<organism evidence="2 3">
    <name type="scientific">Apodemus speciosus</name>
    <name type="common">Large Japanese field mouse</name>
    <dbReference type="NCBI Taxonomy" id="105296"/>
    <lineage>
        <taxon>Eukaryota</taxon>
        <taxon>Metazoa</taxon>
        <taxon>Chordata</taxon>
        <taxon>Craniata</taxon>
        <taxon>Vertebrata</taxon>
        <taxon>Euteleostomi</taxon>
        <taxon>Mammalia</taxon>
        <taxon>Eutheria</taxon>
        <taxon>Euarchontoglires</taxon>
        <taxon>Glires</taxon>
        <taxon>Rodentia</taxon>
        <taxon>Myomorpha</taxon>
        <taxon>Muroidea</taxon>
        <taxon>Muridae</taxon>
        <taxon>Murinae</taxon>
        <taxon>Apodemus</taxon>
    </lineage>
</organism>
<evidence type="ECO:0000313" key="2">
    <source>
        <dbReference type="EMBL" id="GAB1298199.1"/>
    </source>
</evidence>
<sequence>MSNSLPAAAAASTPTSSLPARRQTAAFRSTAEERLLAEQEIPRA</sequence>
<gene>
    <name evidence="2" type="ORF">APTSU1_001343500</name>
</gene>
<reference evidence="2 3" key="1">
    <citation type="submission" date="2024-08" db="EMBL/GenBank/DDBJ databases">
        <title>The draft genome of Apodemus speciosus.</title>
        <authorList>
            <person name="Nabeshima K."/>
            <person name="Suzuki S."/>
            <person name="Onuma M."/>
        </authorList>
    </citation>
    <scope>NUCLEOTIDE SEQUENCE [LARGE SCALE GENOMIC DNA]</scope>
    <source>
        <strain evidence="2">IB14-021</strain>
    </source>
</reference>
<protein>
    <submittedName>
        <fullName evidence="2">Uncharacterized protein</fullName>
    </submittedName>
</protein>
<evidence type="ECO:0000256" key="1">
    <source>
        <dbReference type="SAM" id="MobiDB-lite"/>
    </source>
</evidence>